<keyword evidence="2" id="KW-1185">Reference proteome</keyword>
<evidence type="ECO:0000313" key="1">
    <source>
        <dbReference type="EMBL" id="WPU63533.1"/>
    </source>
</evidence>
<sequence length="112" mass="13229">MLTFLMTKNPRLKHLSHAGEMGYRIANYDWAKTSLGDPEYWPQSLVTTIGMMVEHKFAMYLVWGDELIQFYNDSCIEILGNKHPEALWYEIRKFLERNLGHYSSAFYEVSGW</sequence>
<dbReference type="RefSeq" id="WP_321390408.1">
    <property type="nucleotide sequence ID" value="NZ_CP139487.1"/>
</dbReference>
<dbReference type="Proteomes" id="UP001324634">
    <property type="component" value="Chromosome"/>
</dbReference>
<name>A0AAX4HK05_9BACT</name>
<evidence type="ECO:0008006" key="3">
    <source>
        <dbReference type="Google" id="ProtNLM"/>
    </source>
</evidence>
<dbReference type="KEGG" id="psti:SOO65_12625"/>
<accession>A0AAX4HK05</accession>
<gene>
    <name evidence="1" type="ORF">SOO65_12625</name>
</gene>
<dbReference type="EMBL" id="CP139487">
    <property type="protein sequence ID" value="WPU63533.1"/>
    <property type="molecule type" value="Genomic_DNA"/>
</dbReference>
<protein>
    <recommendedName>
        <fullName evidence="3">Histidine kinase</fullName>
    </recommendedName>
</protein>
<reference evidence="1 2" key="1">
    <citation type="submission" date="2023-11" db="EMBL/GenBank/DDBJ databases">
        <title>Peredibacter starrii A3.12.</title>
        <authorList>
            <person name="Mitchell R.J."/>
        </authorList>
    </citation>
    <scope>NUCLEOTIDE SEQUENCE [LARGE SCALE GENOMIC DNA]</scope>
    <source>
        <strain evidence="1 2">A3.12</strain>
    </source>
</reference>
<evidence type="ECO:0000313" key="2">
    <source>
        <dbReference type="Proteomes" id="UP001324634"/>
    </source>
</evidence>
<organism evidence="1 2">
    <name type="scientific">Peredibacter starrii</name>
    <dbReference type="NCBI Taxonomy" id="28202"/>
    <lineage>
        <taxon>Bacteria</taxon>
        <taxon>Pseudomonadati</taxon>
        <taxon>Bdellovibrionota</taxon>
        <taxon>Bacteriovoracia</taxon>
        <taxon>Bacteriovoracales</taxon>
        <taxon>Bacteriovoracaceae</taxon>
        <taxon>Peredibacter</taxon>
    </lineage>
</organism>
<dbReference type="AlphaFoldDB" id="A0AAX4HK05"/>
<proteinExistence type="predicted"/>